<dbReference type="Gene3D" id="3.40.50.980">
    <property type="match status" value="2"/>
</dbReference>
<dbReference type="SUPFAM" id="SSF52777">
    <property type="entry name" value="CoA-dependent acyltransferases"/>
    <property type="match status" value="2"/>
</dbReference>
<dbReference type="InterPro" id="IPR036291">
    <property type="entry name" value="NAD(P)-bd_dom_sf"/>
</dbReference>
<dbReference type="PANTHER" id="PTHR43775">
    <property type="entry name" value="FATTY ACID SYNTHASE"/>
    <property type="match status" value="1"/>
</dbReference>
<dbReference type="InterPro" id="IPR023213">
    <property type="entry name" value="CAT-like_dom_sf"/>
</dbReference>
<dbReference type="SUPFAM" id="SSF56801">
    <property type="entry name" value="Acetyl-CoA synthetase-like"/>
    <property type="match status" value="1"/>
</dbReference>
<dbReference type="SUPFAM" id="SSF51735">
    <property type="entry name" value="NAD(P)-binding Rossmann-fold domains"/>
    <property type="match status" value="2"/>
</dbReference>
<feature type="domain" description="Ketosynthase family 3 (KS3)" evidence="9">
    <location>
        <begin position="1165"/>
        <end position="1590"/>
    </location>
</feature>
<dbReference type="Pfam" id="PF21394">
    <property type="entry name" value="Beta-ketacyl_N"/>
    <property type="match status" value="1"/>
</dbReference>
<reference evidence="10 11" key="1">
    <citation type="submission" date="2015-06" db="EMBL/GenBank/DDBJ databases">
        <authorList>
            <person name="Xie B.-B."/>
            <person name="Rong J.-C."/>
            <person name="Qin Q.-L."/>
            <person name="Zhang Y.-Z."/>
        </authorList>
    </citation>
    <scope>NUCLEOTIDE SEQUENCE [LARGE SCALE GENOMIC DNA]</scope>
    <source>
        <strain evidence="10 11">JCM 20779</strain>
    </source>
</reference>
<dbReference type="InterPro" id="IPR057326">
    <property type="entry name" value="KR_dom"/>
</dbReference>
<dbReference type="InterPro" id="IPR001242">
    <property type="entry name" value="Condensation_dom"/>
</dbReference>
<dbReference type="Pfam" id="PF08659">
    <property type="entry name" value="KR"/>
    <property type="match status" value="1"/>
</dbReference>
<evidence type="ECO:0000256" key="4">
    <source>
        <dbReference type="ARBA" id="ARBA00022450"/>
    </source>
</evidence>
<gene>
    <name evidence="10" type="ORF">PPIS_a3573</name>
</gene>
<dbReference type="Gene3D" id="3.30.70.250">
    <property type="entry name" value="Malonyl-CoA ACP transacylase, ACP-binding"/>
    <property type="match status" value="1"/>
</dbReference>
<dbReference type="Proteomes" id="UP000016521">
    <property type="component" value="Chromosome I"/>
</dbReference>
<dbReference type="PROSITE" id="PS00606">
    <property type="entry name" value="KS3_1"/>
    <property type="match status" value="1"/>
</dbReference>
<dbReference type="CDD" id="cd00833">
    <property type="entry name" value="PKS"/>
    <property type="match status" value="1"/>
</dbReference>
<dbReference type="InterPro" id="IPR014031">
    <property type="entry name" value="Ketoacyl_synth_C"/>
</dbReference>
<dbReference type="InterPro" id="IPR036736">
    <property type="entry name" value="ACP-like_sf"/>
</dbReference>
<dbReference type="InterPro" id="IPR016039">
    <property type="entry name" value="Thiolase-like"/>
</dbReference>
<dbReference type="SMART" id="SM00825">
    <property type="entry name" value="PKS_KS"/>
    <property type="match status" value="1"/>
</dbReference>
<dbReference type="PROSITE" id="PS00012">
    <property type="entry name" value="PHOSPHOPANTETHEINE"/>
    <property type="match status" value="1"/>
</dbReference>
<dbReference type="CDD" id="cd19531">
    <property type="entry name" value="LCL_NRPS-like"/>
    <property type="match status" value="1"/>
</dbReference>
<evidence type="ECO:0000313" key="10">
    <source>
        <dbReference type="EMBL" id="ATD08342.1"/>
    </source>
</evidence>
<dbReference type="PANTHER" id="PTHR43775:SF51">
    <property type="entry name" value="INACTIVE PHENOLPHTHIOCEROL SYNTHESIS POLYKETIDE SYNTHASE TYPE I PKS1-RELATED"/>
    <property type="match status" value="1"/>
</dbReference>
<accession>A0ABM6NHC8</accession>
<dbReference type="Pfam" id="PF22621">
    <property type="entry name" value="CurL-like_PKS_C"/>
    <property type="match status" value="1"/>
</dbReference>
<evidence type="ECO:0000259" key="8">
    <source>
        <dbReference type="PROSITE" id="PS50075"/>
    </source>
</evidence>
<dbReference type="Pfam" id="PF18563">
    <property type="entry name" value="TubC_N"/>
    <property type="match status" value="1"/>
</dbReference>
<dbReference type="Gene3D" id="1.10.1200.10">
    <property type="entry name" value="ACP-like"/>
    <property type="match status" value="2"/>
</dbReference>
<evidence type="ECO:0000256" key="2">
    <source>
        <dbReference type="ARBA" id="ARBA00005194"/>
    </source>
</evidence>
<comment type="pathway">
    <text evidence="2">Lipid metabolism; fatty acid biosynthesis.</text>
</comment>
<dbReference type="Gene3D" id="1.10.10.1830">
    <property type="entry name" value="Non-ribosomal peptide synthase, adenylation domain"/>
    <property type="match status" value="1"/>
</dbReference>
<dbReference type="RefSeq" id="WP_010376919.1">
    <property type="nucleotide sequence ID" value="NZ_CP011924.1"/>
</dbReference>
<evidence type="ECO:0000256" key="6">
    <source>
        <dbReference type="ARBA" id="ARBA00022679"/>
    </source>
</evidence>
<dbReference type="InterPro" id="IPR049490">
    <property type="entry name" value="C883_1060-like_KR_N"/>
</dbReference>
<dbReference type="Pfam" id="PF00668">
    <property type="entry name" value="Condensation"/>
    <property type="match status" value="1"/>
</dbReference>
<dbReference type="InterPro" id="IPR041464">
    <property type="entry name" value="TubC_N"/>
</dbReference>
<feature type="domain" description="Carrier" evidence="8">
    <location>
        <begin position="1071"/>
        <end position="1146"/>
    </location>
</feature>
<dbReference type="InterPro" id="IPR000873">
    <property type="entry name" value="AMP-dep_synth/lig_dom"/>
</dbReference>
<comment type="similarity">
    <text evidence="3">Belongs to the short-chain dehydrogenases/reductases (SDR) family.</text>
</comment>
<dbReference type="CDD" id="cd08953">
    <property type="entry name" value="KR_2_SDR_x"/>
    <property type="match status" value="1"/>
</dbReference>
<dbReference type="InterPro" id="IPR020845">
    <property type="entry name" value="AMP-binding_CS"/>
</dbReference>
<dbReference type="EMBL" id="CP011924">
    <property type="protein sequence ID" value="ATD08342.1"/>
    <property type="molecule type" value="Genomic_DNA"/>
</dbReference>
<dbReference type="InterPro" id="IPR016035">
    <property type="entry name" value="Acyl_Trfase/lysoPLipase"/>
</dbReference>
<evidence type="ECO:0000313" key="11">
    <source>
        <dbReference type="Proteomes" id="UP000016521"/>
    </source>
</evidence>
<protein>
    <recommendedName>
        <fullName evidence="12">Amino acid adenylation domain-containing protein</fullName>
    </recommendedName>
</protein>
<comment type="similarity">
    <text evidence="7">In the C-terminal section; belongs to the NRP synthetase family.</text>
</comment>
<dbReference type="InterPro" id="IPR016036">
    <property type="entry name" value="Malonyl_transacylase_ACP-bd"/>
</dbReference>
<keyword evidence="5" id="KW-0597">Phosphoprotein</keyword>
<dbReference type="Gene3D" id="3.30.559.10">
    <property type="entry name" value="Chloramphenicol acetyltransferase-like domain"/>
    <property type="match status" value="1"/>
</dbReference>
<keyword evidence="11" id="KW-1185">Reference proteome</keyword>
<organism evidence="10 11">
    <name type="scientific">Pseudoalteromonas piscicida</name>
    <dbReference type="NCBI Taxonomy" id="43662"/>
    <lineage>
        <taxon>Bacteria</taxon>
        <taxon>Pseudomonadati</taxon>
        <taxon>Pseudomonadota</taxon>
        <taxon>Gammaproteobacteria</taxon>
        <taxon>Alteromonadales</taxon>
        <taxon>Pseudoalteromonadaceae</taxon>
        <taxon>Pseudoalteromonas</taxon>
    </lineage>
</organism>
<dbReference type="SUPFAM" id="SSF53901">
    <property type="entry name" value="Thiolase-like"/>
    <property type="match status" value="1"/>
</dbReference>
<dbReference type="SUPFAM" id="SSF52151">
    <property type="entry name" value="FabD/lysophospholipase-like"/>
    <property type="match status" value="1"/>
</dbReference>
<proteinExistence type="inferred from homology"/>
<dbReference type="PROSITE" id="PS50075">
    <property type="entry name" value="CARRIER"/>
    <property type="match status" value="2"/>
</dbReference>
<dbReference type="InterPro" id="IPR010071">
    <property type="entry name" value="AA_adenyl_dom"/>
</dbReference>
<evidence type="ECO:0000256" key="3">
    <source>
        <dbReference type="ARBA" id="ARBA00006484"/>
    </source>
</evidence>
<dbReference type="InterPro" id="IPR044894">
    <property type="entry name" value="TubC_N_sf"/>
</dbReference>
<dbReference type="Pfam" id="PF00698">
    <property type="entry name" value="Acyl_transf_1"/>
    <property type="match status" value="1"/>
</dbReference>
<dbReference type="Pfam" id="PF00550">
    <property type="entry name" value="PP-binding"/>
    <property type="match status" value="2"/>
</dbReference>
<dbReference type="PROSITE" id="PS00455">
    <property type="entry name" value="AMP_BINDING"/>
    <property type="match status" value="1"/>
</dbReference>
<sequence length="2685" mass="296177">MNAKTILNTLAKSDIDLYLDESNQLKAKAPKGAITEEFRTLIKEHKASLVAYLEQLDAIYTKRDNNRKIEAAKRVDGKADISFAQQRLWFIDNLQSGSPEYNMPMAFDTKGELNLQVLHQVFATIIERHEVLRSVYVEHEGRIVQQIHTMDEVNFTIQVEDLSHLSGNALTDAVTQRMDADITTSFNLESDLMLRVSFLKKTVDTGVLLFNMHHIASDGWSVEVLTKEFVTLYHAYHAQLPNPLPPLDVQYADYAQWQKDYLEGDVLEKQLSYWQTQLDEAPAVHSLPLDKTRPVTKQQQADVVRGSLPEDIAQKLLAVAKAYELTPFMLLHGALALLLSRHSNSNDIVIGTPVANRKQSELESLIGFFVNTLVLRTNTAHKTLADYLSHIKTVHLGAQTNQDVPFEQLIDHLKVPRSKAYNPLFQIMMTTSTSYGIDDGGMDAFSLPSVELQANASDLIQVKFDLDIDLNISEQGVGLRWTYDLNLFSAHHIEQLNAHLCRLLTEISTLQSDRGVALSEIAMLSDSETHQLVHSINDSELTRSTDHCIHELFEQQAELHPNNIAVVIDEQALTYQQLNEKANQVARYLRANHDIRPDTFVGLCVERSLEMVIGIVGILKAGAAYVPLDPDYPQSRLSYMFDDASLEVVLSQSHLDSVLSDFKGTIVSLDHVAETNQGTTHLFSQYDSHNLSSAETGLTSNNLAYVIYTSGSTGQPKGVMIEHQSLVYSTVCRFDIYEEFSSFLLISSMSFDSSIAGIFSSLTSGAKLCLLSAHKKADTNYIVSQLKRHEISHLLMVPSFYDLILNEVDSTALPALRGAIVAGESCSKNVVEKHYQKFALTGVKLFNEYGPTEASVWSSVALLKCDETVSIGKALPGKSLFIMHNDMLVPYGSVGELYIGGQGLARGYLNRSDLTAQRFVANPFYQAGNQNSSKRLYKTGDLVRYLPDGNLEFIGRADDQVKVRGFRIELGEIEAQLEKLDCVNSALVTTYEIGGANQLVGYVKASDGMTDELPEHFTNKVRVLLGKRVPEHMIPSMIIPMTEWPLTANGKMDRKALPNPSEMASKDNFIAAANDTEQALVKVWCDVLQLDKVSVNSNFFEIGGNSLLSIKLQKAIQQHMEVDVELTDLFEYPTIGALAKFLSGEHDDGVEHGATLMTRSLTQECTDIAVIGMAGRFPDATNVDQFWQNISAGKESITFFTDEELVAAGVAPAMLKDPRYIKSMDVLSGVADFDAKRFDYTPREAELLDPQHRLMLEVSSDALEHSGYGDHSKPQNVGVFVGVTDSAYLIENLLRNPDVVSSASQSLVASTSASFLATKLSYKLNLTGPSVNVLTACSSSLVNVHQACNSLLLNECEMALAGGARIASLKVDGYLYQEGGVNSADGHCRPFDIEATGTRGGSGGCVLLLKRLDKALADKDTIHAVIKGTAVNNDAAEKVGYMAPSISGQAAVIKQALKNANVEANSIQYLEAHGTGTKIGDPIEVKALKNAFATEQKGYCALGSVKANIGHLDVAAGAAGMIKVIEAMKHRQLPPTINYTQSNTQINFEQSPFYINTESKYWDCDTDQSRRAGVSSFGIGGTNAHVILEQAPEVEPSSSPRKTWLLPISAKSSSAVKAACENLRSYLATKADDQVNLHDIAYTLQVGRAQYEYSTHISCSSLEDAITQLDSHPKVVRNEADDRSVVFMFPGQGAQYIEMAQQLYLNEPQFKSVFDQCADTISEQINVDLRAVLYPQLTGQLTPEAAQSLLAQTRVTQPALFAIEYSLATLMQSWGIKPDVMIGHSIGEYVAACLAEVFTVEDALKLVCARGSLMQQAQPGGMLSIAMPVEHLRPLLQLSDTCLAAVNSANNCVAAGSEQALMQLQALLIERGIDYRPLHTSHAFHSKMMDGILDEFSKVFERVELNAPKIRYVSNVSGKFITNEQAQNPEYWLAHLRGTVLFADGIETVLSDTNSLADQKIFVEVGPGRSLTTLVKKNRDAQQQVVLSVTRHANEAICDQQKLLSAVGSLWSHGVDIDWLALNLAQVGRRVPLPTYPFERVRYWVDAKTDSLTSVSSHGAKLAADKWWSVPIWKQSTAMKKAKAQLNTDKQHWLLIMDGHGVAEELASQLMLNGHTVYRAYSGEGFNRLDDQSFNIDIGNSQDYETLLEVINKEVQLDRVVHLLGVALTPTENMLSMTQFNQAQRYGAYSALYTVQAIVKAGLDDKLSIDFITNDVERVTGDETLNIGKSTIKGICKVAPQEYPELSCHHIDVHLNQATCDHAIAKLCQRLSLELHSQQRAPLVALRGNQRWEPDYETELIDTETPAAHRLVDGGVYFITGGLGNIGLLLAKYISQAVAAPKLVLVGRSEFPERAIWPSLLEGKVDPDLCKQIEQITQVEKSGAEVIILSADSANLQQMQDAMNFVESQFGAISGVIHAAGQLHGSMTALIETTEDDFEKQYRAKANGVIVLETLLQKRQVDFCILMSSLSSVLGGLGFSAYAAGNQFMDAFVQSKHEQGDERWVSVNWDGWSFTEATQDDFSMTPEEGIEAFSAMMSIAYYPQLVNSTGALEKRLSQWIDKKVAESQQALYERPDLESDYIAPRNEVEEKLVAIWQQVLGIEQIGIEDNFFDLGGDSLVVTRVISEIRKIFSVNESALSIKEFFEKPIISQLSEKIAAELENAEVESKKAQILEAGKAVEEGVF</sequence>
<dbReference type="Gene3D" id="3.40.366.10">
    <property type="entry name" value="Malonyl-Coenzyme A Acyl Carrier Protein, domain 2"/>
    <property type="match status" value="1"/>
</dbReference>
<dbReference type="InterPro" id="IPR009081">
    <property type="entry name" value="PP-bd_ACP"/>
</dbReference>
<dbReference type="Gene3D" id="2.30.38.10">
    <property type="entry name" value="Luciferase, Domain 3"/>
    <property type="match status" value="1"/>
</dbReference>
<dbReference type="PROSITE" id="PS52004">
    <property type="entry name" value="KS3_2"/>
    <property type="match status" value="1"/>
</dbReference>
<dbReference type="InterPro" id="IPR001227">
    <property type="entry name" value="Ac_transferase_dom_sf"/>
</dbReference>
<dbReference type="InterPro" id="IPR050091">
    <property type="entry name" value="PKS_NRPS_Biosynth_Enz"/>
</dbReference>
<dbReference type="Pfam" id="PF02801">
    <property type="entry name" value="Ketoacyl-synt_C"/>
    <property type="match status" value="1"/>
</dbReference>
<dbReference type="Gene3D" id="3.30.300.30">
    <property type="match status" value="1"/>
</dbReference>
<name>A0ABM6NHC8_PSEO7</name>
<evidence type="ECO:0000256" key="5">
    <source>
        <dbReference type="ARBA" id="ARBA00022553"/>
    </source>
</evidence>
<dbReference type="InterPro" id="IPR020806">
    <property type="entry name" value="PKS_PP-bd"/>
</dbReference>
<dbReference type="Pfam" id="PF00501">
    <property type="entry name" value="AMP-binding"/>
    <property type="match status" value="1"/>
</dbReference>
<dbReference type="Pfam" id="PF00109">
    <property type="entry name" value="ketoacyl-synt"/>
    <property type="match status" value="1"/>
</dbReference>
<keyword evidence="6" id="KW-0808">Transferase</keyword>
<dbReference type="Gene3D" id="3.30.559.30">
    <property type="entry name" value="Nonribosomal peptide synthetase, condensation domain"/>
    <property type="match status" value="1"/>
</dbReference>
<evidence type="ECO:0000256" key="7">
    <source>
        <dbReference type="ARBA" id="ARBA00029443"/>
    </source>
</evidence>
<dbReference type="Gene3D" id="3.40.50.720">
    <property type="entry name" value="NAD(P)-binding Rossmann-like Domain"/>
    <property type="match status" value="1"/>
</dbReference>
<dbReference type="InterPro" id="IPR006162">
    <property type="entry name" value="Ppantetheine_attach_site"/>
</dbReference>
<comment type="cofactor">
    <cofactor evidence="1">
        <name>pantetheine 4'-phosphate</name>
        <dbReference type="ChEBI" id="CHEBI:47942"/>
    </cofactor>
</comment>
<evidence type="ECO:0000256" key="1">
    <source>
        <dbReference type="ARBA" id="ARBA00001957"/>
    </source>
</evidence>
<dbReference type="InterPro" id="IPR020841">
    <property type="entry name" value="PKS_Beta-ketoAc_synthase_dom"/>
</dbReference>
<dbReference type="InterPro" id="IPR014030">
    <property type="entry name" value="Ketoacyl_synth_N"/>
</dbReference>
<evidence type="ECO:0000259" key="9">
    <source>
        <dbReference type="PROSITE" id="PS52004"/>
    </source>
</evidence>
<feature type="domain" description="Carrier" evidence="8">
    <location>
        <begin position="2583"/>
        <end position="2661"/>
    </location>
</feature>
<dbReference type="SUPFAM" id="SSF47336">
    <property type="entry name" value="ACP-like"/>
    <property type="match status" value="2"/>
</dbReference>
<dbReference type="SMART" id="SM00827">
    <property type="entry name" value="PKS_AT"/>
    <property type="match status" value="1"/>
</dbReference>
<keyword evidence="4" id="KW-0596">Phosphopantetheine</keyword>
<dbReference type="InterPro" id="IPR045851">
    <property type="entry name" value="AMP-bd_C_sf"/>
</dbReference>
<dbReference type="InterPro" id="IPR018201">
    <property type="entry name" value="Ketoacyl_synth_AS"/>
</dbReference>
<dbReference type="Gene3D" id="3.40.47.10">
    <property type="match status" value="1"/>
</dbReference>
<dbReference type="NCBIfam" id="TIGR01733">
    <property type="entry name" value="AA-adenyl-dom"/>
    <property type="match status" value="1"/>
</dbReference>
<dbReference type="SUPFAM" id="SSF55048">
    <property type="entry name" value="Probable ACP-binding domain of malonyl-CoA ACP transacylase"/>
    <property type="match status" value="1"/>
</dbReference>
<dbReference type="SMART" id="SM00823">
    <property type="entry name" value="PKS_PP"/>
    <property type="match status" value="2"/>
</dbReference>
<evidence type="ECO:0008006" key="12">
    <source>
        <dbReference type="Google" id="ProtNLM"/>
    </source>
</evidence>
<dbReference type="InterPro" id="IPR014043">
    <property type="entry name" value="Acyl_transferase_dom"/>
</dbReference>
<dbReference type="Gene3D" id="3.30.70.3290">
    <property type="match status" value="1"/>
</dbReference>
<dbReference type="InterPro" id="IPR013968">
    <property type="entry name" value="PKS_KR"/>
</dbReference>
<dbReference type="CDD" id="cd05930">
    <property type="entry name" value="A_NRPS"/>
    <property type="match status" value="1"/>
</dbReference>
<dbReference type="SMART" id="SM00822">
    <property type="entry name" value="PKS_KR"/>
    <property type="match status" value="1"/>
</dbReference>